<evidence type="ECO:0000313" key="1">
    <source>
        <dbReference type="EMBL" id="KAJ8412483.1"/>
    </source>
</evidence>
<dbReference type="EMBL" id="JAINUG010000019">
    <property type="protein sequence ID" value="KAJ8412483.1"/>
    <property type="molecule type" value="Genomic_DNA"/>
</dbReference>
<dbReference type="AlphaFoldDB" id="A0AAD7WXE6"/>
<dbReference type="Proteomes" id="UP001221898">
    <property type="component" value="Unassembled WGS sequence"/>
</dbReference>
<accession>A0AAD7WXE6</accession>
<gene>
    <name evidence="1" type="ORF">AAFF_G00128190</name>
</gene>
<sequence length="214" mass="23499">MWAVITTDAMQSEPRAACHYNNSLRLSHIARPVTLLVTVTISPNCISRRVINAVSLYLTSHLQHNDDKGNIPQGFTGRSRSDHYATLHLRPVKGGQGGQICGQTDRGSGAASQRPHCVRGHILQAQRLPPDCNKQLTSGFSGCDEIVIYTSLDLQHHYRHHASLIRQCSSLFTEVLLASWGLVLLHSSSDPQTVVIQRIGEDSEPTARSFVCGV</sequence>
<evidence type="ECO:0000313" key="2">
    <source>
        <dbReference type="Proteomes" id="UP001221898"/>
    </source>
</evidence>
<comment type="caution">
    <text evidence="1">The sequence shown here is derived from an EMBL/GenBank/DDBJ whole genome shotgun (WGS) entry which is preliminary data.</text>
</comment>
<proteinExistence type="predicted"/>
<keyword evidence="2" id="KW-1185">Reference proteome</keyword>
<protein>
    <submittedName>
        <fullName evidence="1">Uncharacterized protein</fullName>
    </submittedName>
</protein>
<reference evidence="1" key="1">
    <citation type="journal article" date="2023" name="Science">
        <title>Genome structures resolve the early diversification of teleost fishes.</title>
        <authorList>
            <person name="Parey E."/>
            <person name="Louis A."/>
            <person name="Montfort J."/>
            <person name="Bouchez O."/>
            <person name="Roques C."/>
            <person name="Iampietro C."/>
            <person name="Lluch J."/>
            <person name="Castinel A."/>
            <person name="Donnadieu C."/>
            <person name="Desvignes T."/>
            <person name="Floi Bucao C."/>
            <person name="Jouanno E."/>
            <person name="Wen M."/>
            <person name="Mejri S."/>
            <person name="Dirks R."/>
            <person name="Jansen H."/>
            <person name="Henkel C."/>
            <person name="Chen W.J."/>
            <person name="Zahm M."/>
            <person name="Cabau C."/>
            <person name="Klopp C."/>
            <person name="Thompson A.W."/>
            <person name="Robinson-Rechavi M."/>
            <person name="Braasch I."/>
            <person name="Lecointre G."/>
            <person name="Bobe J."/>
            <person name="Postlethwait J.H."/>
            <person name="Berthelot C."/>
            <person name="Roest Crollius H."/>
            <person name="Guiguen Y."/>
        </authorList>
    </citation>
    <scope>NUCLEOTIDE SEQUENCE</scope>
    <source>
        <strain evidence="1">NC1722</strain>
    </source>
</reference>
<organism evidence="1 2">
    <name type="scientific">Aldrovandia affinis</name>
    <dbReference type="NCBI Taxonomy" id="143900"/>
    <lineage>
        <taxon>Eukaryota</taxon>
        <taxon>Metazoa</taxon>
        <taxon>Chordata</taxon>
        <taxon>Craniata</taxon>
        <taxon>Vertebrata</taxon>
        <taxon>Euteleostomi</taxon>
        <taxon>Actinopterygii</taxon>
        <taxon>Neopterygii</taxon>
        <taxon>Teleostei</taxon>
        <taxon>Notacanthiformes</taxon>
        <taxon>Halosauridae</taxon>
        <taxon>Aldrovandia</taxon>
    </lineage>
</organism>
<name>A0AAD7WXE6_9TELE</name>